<evidence type="ECO:0000313" key="6">
    <source>
        <dbReference type="Proteomes" id="UP000439424"/>
    </source>
</evidence>
<evidence type="ECO:0000313" key="5">
    <source>
        <dbReference type="Proteomes" id="UP000280073"/>
    </source>
</evidence>
<proteinExistence type="predicted"/>
<reference evidence="1 4" key="1">
    <citation type="journal article" date="2015" name="J. Bacteriol.">
        <title>Resources for Genetic and Genomic Analysis of Emerging Pathogen Acinetobacter baumannii.</title>
        <authorList>
            <person name="Gallagher L.A."/>
            <person name="Ramage E."/>
            <person name="Weiss E.J."/>
            <person name="Radey M."/>
            <person name="Hayden H.S."/>
            <person name="Held K.G."/>
            <person name="Huse H.K."/>
            <person name="Zurawski D.V."/>
            <person name="Brittnacher M.J."/>
            <person name="Manoil C."/>
        </authorList>
    </citation>
    <scope>NUCLEOTIDE SEQUENCE [LARGE SCALE GENOMIC DNA]</scope>
    <source>
        <strain evidence="1 4">AB5075-UW</strain>
    </source>
</reference>
<dbReference type="EMBL" id="RFDI01000158">
    <property type="protein sequence ID" value="RSR62412.1"/>
    <property type="molecule type" value="Genomic_DNA"/>
</dbReference>
<evidence type="ECO:0000313" key="3">
    <source>
        <dbReference type="EMBL" id="RSR62412.1"/>
    </source>
</evidence>
<reference evidence="2 6" key="4">
    <citation type="submission" date="2019-11" db="EMBL/GenBank/DDBJ databases">
        <title>Multidrug-resistant Acinetobacter baumannii moving toward extensively drug-resistant over fifteen years in South of Brazil.</title>
        <authorList>
            <person name="Fedrigo N.H."/>
            <person name="Cerdeira L."/>
            <person name="Fuga B."/>
            <person name="Marini P.V.B."/>
            <person name="Shinohara D.R."/>
            <person name="Carrara-Marroni F.E."/>
            <person name="Lincopan N."/>
            <person name="Tognim M.C.B."/>
        </authorList>
    </citation>
    <scope>NUCLEOTIDE SEQUENCE [LARGE SCALE GENOMIC DNA]</scope>
    <source>
        <strain evidence="2 6">Ac576</strain>
    </source>
</reference>
<sequence>MALNLSKIKAEASEDKKLEEITAENHKKITDGVAKHRKDLKEWFISLFPGENIESDYVETSVLFDGDWKVTLALQLMTKAPEGNLVQVNTKANFMFKKTKNERIIASAAFIDETDYLNLEPESKDYKYSYTVQDQTKYFTFAELEQFVQYVIDK</sequence>
<dbReference type="EMBL" id="CP008706">
    <property type="protein sequence ID" value="AKA32376.1"/>
    <property type="molecule type" value="Genomic_DNA"/>
</dbReference>
<dbReference type="Proteomes" id="UP000032746">
    <property type="component" value="Chromosome"/>
</dbReference>
<name>A0A0D8GGA6_ACIBA</name>
<evidence type="ECO:0000313" key="4">
    <source>
        <dbReference type="Proteomes" id="UP000032746"/>
    </source>
</evidence>
<reference evidence="4" key="2">
    <citation type="submission" date="2015-03" db="EMBL/GenBank/DDBJ databases">
        <authorList>
            <person name="Gallagher L.A."/>
            <person name="Hayden H.S."/>
            <person name="Weiss E.J."/>
            <person name="Hager K.R."/>
            <person name="Ramage E."/>
            <person name="Radey M.R."/>
            <person name="Bydalek R."/>
            <person name="Manoil C."/>
            <person name="Miller S.I."/>
            <person name="Brittnacher M.J."/>
        </authorList>
    </citation>
    <scope>NUCLEOTIDE SEQUENCE [LARGE SCALE GENOMIC DNA]</scope>
    <source>
        <strain evidence="4">AB5075-UW</strain>
    </source>
</reference>
<evidence type="ECO:0000313" key="2">
    <source>
        <dbReference type="EMBL" id="MVM91320.1"/>
    </source>
</evidence>
<dbReference type="PATRIC" id="fig|470.1314.peg.636"/>
<dbReference type="Proteomes" id="UP000280073">
    <property type="component" value="Unassembled WGS sequence"/>
</dbReference>
<accession>A0A0D8GGA6</accession>
<gene>
    <name evidence="1" type="ORF">ABUW_2655</name>
    <name evidence="3" type="ORF">EA686_04425</name>
    <name evidence="2" type="ORF">GNY86_07285</name>
</gene>
<organism evidence="1 4">
    <name type="scientific">Acinetobacter baumannii</name>
    <dbReference type="NCBI Taxonomy" id="470"/>
    <lineage>
        <taxon>Bacteria</taxon>
        <taxon>Pseudomonadati</taxon>
        <taxon>Pseudomonadota</taxon>
        <taxon>Gammaproteobacteria</taxon>
        <taxon>Moraxellales</taxon>
        <taxon>Moraxellaceae</taxon>
        <taxon>Acinetobacter</taxon>
        <taxon>Acinetobacter calcoaceticus/baumannii complex</taxon>
    </lineage>
</organism>
<protein>
    <submittedName>
        <fullName evidence="1">Uncharacterized protein</fullName>
    </submittedName>
</protein>
<reference evidence="3 5" key="3">
    <citation type="submission" date="2018-10" db="EMBL/GenBank/DDBJ databases">
        <title>GWAS and RNA-Seq identify cryptic mechanisms of antimicrobial resistance in Acinetobacter baumannii.</title>
        <authorList>
            <person name="Sahl J.W."/>
        </authorList>
    </citation>
    <scope>NUCLEOTIDE SEQUENCE [LARGE SCALE GENOMIC DNA]</scope>
    <source>
        <strain evidence="3 5">TG28175</strain>
    </source>
</reference>
<evidence type="ECO:0000313" key="1">
    <source>
        <dbReference type="EMBL" id="AKA32376.1"/>
    </source>
</evidence>
<dbReference type="Proteomes" id="UP000439424">
    <property type="component" value="Unassembled WGS sequence"/>
</dbReference>
<dbReference type="RefSeq" id="WP_001207208.1">
    <property type="nucleotide sequence ID" value="NZ_CACTJA010000159.1"/>
</dbReference>
<dbReference type="EMBL" id="WPIP01000039">
    <property type="protein sequence ID" value="MVM91320.1"/>
    <property type="molecule type" value="Genomic_DNA"/>
</dbReference>
<dbReference type="AlphaFoldDB" id="A0A0D8GGA6"/>